<accession>A0A6J4SYE7</accession>
<gene>
    <name evidence="1" type="ORF">AVDCRST_MAG53-2770</name>
</gene>
<evidence type="ECO:0000313" key="1">
    <source>
        <dbReference type="EMBL" id="CAA9508332.1"/>
    </source>
</evidence>
<dbReference type="EMBL" id="CADCVR010000079">
    <property type="protein sequence ID" value="CAA9508332.1"/>
    <property type="molecule type" value="Genomic_DNA"/>
</dbReference>
<dbReference type="Gene3D" id="3.20.20.150">
    <property type="entry name" value="Divalent-metal-dependent TIM barrel enzymes"/>
    <property type="match status" value="1"/>
</dbReference>
<dbReference type="AlphaFoldDB" id="A0A6J4SYE7"/>
<sequence length="252" mass="27715">MPRRPPSALQPAFPLLALGGRLQTPTRPLRSALLAMHHPLGASTGYMDFSRGDWAGMVERAVEVSTFAAELGALGEDELLGLVAFLEGTPRLPFHYLSVHAPTKRRRLPEPQLVALLNQLPAIVDSIVVHPDQVTAPPDWRALGRRLVIENMDPRKTLGQLPEHLAPLFAALPDAGFCLDVAHAGAVEEDMDVAHRLLDAFGARLRQLHVSSLRAGRGSHVPLYRKDEARYARVLARCPDVPWILEAPPPRR</sequence>
<protein>
    <recommendedName>
        <fullName evidence="2">Xylose isomerase-like TIM barrel domain-containing protein</fullName>
    </recommendedName>
</protein>
<organism evidence="1">
    <name type="scientific">uncultured Solirubrobacteraceae bacterium</name>
    <dbReference type="NCBI Taxonomy" id="1162706"/>
    <lineage>
        <taxon>Bacteria</taxon>
        <taxon>Bacillati</taxon>
        <taxon>Actinomycetota</taxon>
        <taxon>Thermoleophilia</taxon>
        <taxon>Solirubrobacterales</taxon>
        <taxon>Solirubrobacteraceae</taxon>
        <taxon>environmental samples</taxon>
    </lineage>
</organism>
<reference evidence="1" key="1">
    <citation type="submission" date="2020-02" db="EMBL/GenBank/DDBJ databases">
        <authorList>
            <person name="Meier V. D."/>
        </authorList>
    </citation>
    <scope>NUCLEOTIDE SEQUENCE</scope>
    <source>
        <strain evidence="1">AVDCRST_MAG53</strain>
    </source>
</reference>
<dbReference type="SUPFAM" id="SSF51658">
    <property type="entry name" value="Xylose isomerase-like"/>
    <property type="match status" value="1"/>
</dbReference>
<dbReference type="InterPro" id="IPR036237">
    <property type="entry name" value="Xyl_isomerase-like_sf"/>
</dbReference>
<name>A0A6J4SYE7_9ACTN</name>
<evidence type="ECO:0008006" key="2">
    <source>
        <dbReference type="Google" id="ProtNLM"/>
    </source>
</evidence>
<proteinExistence type="predicted"/>